<dbReference type="GO" id="GO:0015074">
    <property type="term" value="P:DNA integration"/>
    <property type="evidence" value="ECO:0007669"/>
    <property type="project" value="InterPro"/>
</dbReference>
<dbReference type="EMBL" id="BJWL01000005">
    <property type="protein sequence ID" value="GFY87564.1"/>
    <property type="molecule type" value="Genomic_DNA"/>
</dbReference>
<dbReference type="CDD" id="cd09279">
    <property type="entry name" value="RNase_HI_like"/>
    <property type="match status" value="1"/>
</dbReference>
<dbReference type="PROSITE" id="PS50994">
    <property type="entry name" value="INTEGRASE"/>
    <property type="match status" value="1"/>
</dbReference>
<reference evidence="3 4" key="1">
    <citation type="submission" date="2019-07" db="EMBL/GenBank/DDBJ databases">
        <title>De Novo Assembly of kiwifruit Actinidia rufa.</title>
        <authorList>
            <person name="Sugita-Konishi S."/>
            <person name="Sato K."/>
            <person name="Mori E."/>
            <person name="Abe Y."/>
            <person name="Kisaki G."/>
            <person name="Hamano K."/>
            <person name="Suezawa K."/>
            <person name="Otani M."/>
            <person name="Fukuda T."/>
            <person name="Manabe T."/>
            <person name="Gomi K."/>
            <person name="Tabuchi M."/>
            <person name="Akimitsu K."/>
            <person name="Kataoka I."/>
        </authorList>
    </citation>
    <scope>NUCLEOTIDE SEQUENCE [LARGE SCALE GENOMIC DNA]</scope>
    <source>
        <strain evidence="4">cv. Fuchu</strain>
    </source>
</reference>
<protein>
    <recommendedName>
        <fullName evidence="2">Integrase catalytic domain-containing protein</fullName>
    </recommendedName>
</protein>
<dbReference type="InterPro" id="IPR012337">
    <property type="entry name" value="RNaseH-like_sf"/>
</dbReference>
<dbReference type="PANTHER" id="PTHR48475">
    <property type="entry name" value="RIBONUCLEASE H"/>
    <property type="match status" value="1"/>
</dbReference>
<dbReference type="InterPro" id="IPR002156">
    <property type="entry name" value="RNaseH_domain"/>
</dbReference>
<evidence type="ECO:0000256" key="1">
    <source>
        <dbReference type="SAM" id="MobiDB-lite"/>
    </source>
</evidence>
<dbReference type="AlphaFoldDB" id="A0A7J0EM64"/>
<dbReference type="InterPro" id="IPR001584">
    <property type="entry name" value="Integrase_cat-core"/>
</dbReference>
<dbReference type="InterPro" id="IPR036397">
    <property type="entry name" value="RNaseH_sf"/>
</dbReference>
<dbReference type="SUPFAM" id="SSF53098">
    <property type="entry name" value="Ribonuclease H-like"/>
    <property type="match status" value="2"/>
</dbReference>
<comment type="caution">
    <text evidence="3">The sequence shown here is derived from an EMBL/GenBank/DDBJ whole genome shotgun (WGS) entry which is preliminary data.</text>
</comment>
<sequence>MAEFSPRPEIPGQIQSKPLEKGKNSQNAPSELRTIGENTEVNPESPRERNPAELKGLPEGAEVTLEPPQVEPTVAWQMYVDRARNCQGAGTGVVLKSPEGAVFEQCLRFNFLATNNEAEYEALIAGLRSASKLGVPELCVYSDSKLVINQKDAQVYVRMCNKCQLFSPLIHQPARDLSPFTSSWPFAQWGMDIVGFLPRAPGNKRFLLVAIDYFTKWVEAEPLATD</sequence>
<organism evidence="3 4">
    <name type="scientific">Actinidia rufa</name>
    <dbReference type="NCBI Taxonomy" id="165716"/>
    <lineage>
        <taxon>Eukaryota</taxon>
        <taxon>Viridiplantae</taxon>
        <taxon>Streptophyta</taxon>
        <taxon>Embryophyta</taxon>
        <taxon>Tracheophyta</taxon>
        <taxon>Spermatophyta</taxon>
        <taxon>Magnoliopsida</taxon>
        <taxon>eudicotyledons</taxon>
        <taxon>Gunneridae</taxon>
        <taxon>Pentapetalae</taxon>
        <taxon>asterids</taxon>
        <taxon>Ericales</taxon>
        <taxon>Actinidiaceae</taxon>
        <taxon>Actinidia</taxon>
    </lineage>
</organism>
<evidence type="ECO:0000259" key="2">
    <source>
        <dbReference type="PROSITE" id="PS50994"/>
    </source>
</evidence>
<keyword evidence="4" id="KW-1185">Reference proteome</keyword>
<name>A0A7J0EM64_9ERIC</name>
<dbReference type="Pfam" id="PF13456">
    <property type="entry name" value="RVT_3"/>
    <property type="match status" value="1"/>
</dbReference>
<feature type="region of interest" description="Disordered" evidence="1">
    <location>
        <begin position="1"/>
        <end position="61"/>
    </location>
</feature>
<accession>A0A7J0EM64</accession>
<evidence type="ECO:0000313" key="4">
    <source>
        <dbReference type="Proteomes" id="UP000585474"/>
    </source>
</evidence>
<dbReference type="GO" id="GO:0004523">
    <property type="term" value="F:RNA-DNA hybrid ribonuclease activity"/>
    <property type="evidence" value="ECO:0007669"/>
    <property type="project" value="InterPro"/>
</dbReference>
<dbReference type="PANTHER" id="PTHR48475:SF2">
    <property type="entry name" value="RIBONUCLEASE H"/>
    <property type="match status" value="1"/>
</dbReference>
<feature type="domain" description="Integrase catalytic" evidence="2">
    <location>
        <begin position="181"/>
        <end position="226"/>
    </location>
</feature>
<dbReference type="GO" id="GO:0003676">
    <property type="term" value="F:nucleic acid binding"/>
    <property type="evidence" value="ECO:0007669"/>
    <property type="project" value="InterPro"/>
</dbReference>
<dbReference type="Proteomes" id="UP000585474">
    <property type="component" value="Unassembled WGS sequence"/>
</dbReference>
<evidence type="ECO:0000313" key="3">
    <source>
        <dbReference type="EMBL" id="GFY87564.1"/>
    </source>
</evidence>
<proteinExistence type="predicted"/>
<gene>
    <name evidence="3" type="ORF">Acr_05g0012030</name>
</gene>
<dbReference type="OrthoDB" id="1938451at2759"/>
<dbReference type="Gene3D" id="3.30.420.10">
    <property type="entry name" value="Ribonuclease H-like superfamily/Ribonuclease H"/>
    <property type="match status" value="2"/>
</dbReference>